<sequence length="1029" mass="111669">MTIRVPFSVLGPSERISAAARDLGEPTESQIDRFRWWQDTFFANTPLSIDDWFRVGGASSDRFAASIDLDGEVALDTSRFAWADTYDRLRGVSDHRDPAAAVDFSHAILPVLKDATATLGTSGILDGFPHRDALLKSFVEYLARRLQPAAFPAIGLALHFAKMTGRVSARSDKAAMEEFIAGLQSGPDRKALLQNFPLTDRMLAQISALSVDMLGELTGRLEHDAPQLRAVFGVETEALSGIDFGLGDPHAGGRCVCKLSFGDRQIMYKPKSLASDVQFAAVLDSLNPHLTKSLRHFRVLDRTAYGWAEVVHFKPCSKPQEIDDYYERLGAILAIHYALGATDVHFENLIACADTPIVVDTETIIQRPPPRPADDDWAYWNWHHIMSRHATVLGVGLLPDLAVTPEGEVYDLSGAGSVGSQATPFQQPQFDGFDDGSPGISYRPATLEAKENMPVLDGAQKAVVDHGPAFLRGFENGYRALLRGRSALMADDGPLARLARVGMRWVARPTVEYALTLRESFHPTCMRDGYERDVCFAKLLDSVRAAPGLRKLVPFEVRDLWQADIPYFKSDGNGRVLLDAFGKEVDAAYFDTDQPAFVRERMARLSPEDLSRQKAIIAGAIGARQTIGGPEQPSGTIEGERRDPQRSDIVDLLAAVERDLTESTLVMDGKPTWFAPVQRGMMNYSYDAIDRSLYSGLAGIGLFYAEYARHAGAESSCRDLATSIFDTLCDGLQTAPPYQNLSAFEGVAGAVYSVARMARCLDLRPRGLTAGLEAIRDGLDTVGQSDVISGTAGIILTMRCLLDTTHADQAYEIIRLCAEQLVRDANRNAGTASWPSGPDKLHLSGYAHGAGGIAAALKVAGDVLDDEGLHELAREAIAFENRTFDRARQNWQDQRPDVNISTAWCHGAIGIALSRLALRDVLSPDVFQADLERALAAIADNGAGGSHCLCHGSIGNAIVLDRCGERGQALAAALISQTIAQYRQDGRWRCGVGGHMQTPGLMLGKAGIGMGLIEHLRGGGGPSTLLLEA</sequence>
<feature type="binding site" evidence="1">
    <location>
        <position position="905"/>
    </location>
    <ligand>
        <name>Zn(2+)</name>
        <dbReference type="ChEBI" id="CHEBI:29105"/>
    </ligand>
</feature>
<dbReference type="RefSeq" id="WP_109766562.1">
    <property type="nucleotide sequence ID" value="NZ_QFWV02000005.1"/>
</dbReference>
<accession>A0A3A8AAC1</accession>
<dbReference type="SUPFAM" id="SSF158745">
    <property type="entry name" value="LanC-like"/>
    <property type="match status" value="1"/>
</dbReference>
<dbReference type="InterPro" id="IPR025410">
    <property type="entry name" value="Lant_dehyd"/>
</dbReference>
<comment type="caution">
    <text evidence="3">The sequence shown here is derived from an EMBL/GenBank/DDBJ whole genome shotgun (WGS) entry which is preliminary data.</text>
</comment>
<dbReference type="Proteomes" id="UP000246132">
    <property type="component" value="Unassembled WGS sequence"/>
</dbReference>
<evidence type="ECO:0000313" key="4">
    <source>
        <dbReference type="Proteomes" id="UP000246132"/>
    </source>
</evidence>
<feature type="binding site" evidence="1">
    <location>
        <position position="951"/>
    </location>
    <ligand>
        <name>Zn(2+)</name>
        <dbReference type="ChEBI" id="CHEBI:29105"/>
    </ligand>
</feature>
<evidence type="ECO:0000256" key="1">
    <source>
        <dbReference type="PIRSR" id="PIRSR607822-1"/>
    </source>
</evidence>
<dbReference type="Pfam" id="PF05147">
    <property type="entry name" value="LANC_like"/>
    <property type="match status" value="1"/>
</dbReference>
<keyword evidence="1" id="KW-0479">Metal-binding</keyword>
<dbReference type="PIRSF" id="PIRSF037228">
    <property type="entry name" value="Lant_mod_RumM"/>
    <property type="match status" value="1"/>
</dbReference>
<dbReference type="GO" id="GO:0031179">
    <property type="term" value="P:peptide modification"/>
    <property type="evidence" value="ECO:0007669"/>
    <property type="project" value="InterPro"/>
</dbReference>
<dbReference type="NCBIfam" id="TIGR03897">
    <property type="entry name" value="lanti_2_LanM"/>
    <property type="match status" value="1"/>
</dbReference>
<feature type="domain" description="Lantibiotic biosynthesis protein dehydration" evidence="2">
    <location>
        <begin position="196"/>
        <end position="570"/>
    </location>
</feature>
<protein>
    <submittedName>
        <fullName evidence="3">Type 2 lantipeptide synthetase LanM</fullName>
    </submittedName>
</protein>
<name>A0A3A8AAC1_9HYPH</name>
<evidence type="ECO:0000259" key="2">
    <source>
        <dbReference type="Pfam" id="PF13575"/>
    </source>
</evidence>
<dbReference type="Gene3D" id="1.50.10.10">
    <property type="match status" value="1"/>
</dbReference>
<dbReference type="CDD" id="cd04792">
    <property type="entry name" value="LanM-like"/>
    <property type="match status" value="1"/>
</dbReference>
<reference evidence="3 4" key="1">
    <citation type="journal article" date="2018" name="Int. J. Syst. Bacteriol.">
        <title>Oceaniradius stylonemae gen. nov., sp. nov., isolated from a red alga, Stylonema cornu-cervi.</title>
        <authorList>
            <person name="Jeong S."/>
        </authorList>
    </citation>
    <scope>NUCLEOTIDE SEQUENCE [LARGE SCALE GENOMIC DNA]</scope>
    <source>
        <strain evidence="3 4">StC1</strain>
    </source>
</reference>
<gene>
    <name evidence="3" type="primary">lanM</name>
    <name evidence="3" type="ORF">DEM25_009610</name>
</gene>
<dbReference type="InterPro" id="IPR007822">
    <property type="entry name" value="LANC-like"/>
</dbReference>
<organism evidence="3 4">
    <name type="scientific">Oceaniradius stylonematis</name>
    <dbReference type="NCBI Taxonomy" id="2184161"/>
    <lineage>
        <taxon>Bacteria</taxon>
        <taxon>Pseudomonadati</taxon>
        <taxon>Pseudomonadota</taxon>
        <taxon>Alphaproteobacteria</taxon>
        <taxon>Hyphomicrobiales</taxon>
        <taxon>Ahrensiaceae</taxon>
        <taxon>Oceaniradius</taxon>
    </lineage>
</organism>
<dbReference type="AlphaFoldDB" id="A0A3A8AAC1"/>
<dbReference type="PRINTS" id="PR01950">
    <property type="entry name" value="LANCSUPER"/>
</dbReference>
<evidence type="ECO:0000313" key="3">
    <source>
        <dbReference type="EMBL" id="RKF06886.1"/>
    </source>
</evidence>
<dbReference type="GO" id="GO:0046872">
    <property type="term" value="F:metal ion binding"/>
    <property type="evidence" value="ECO:0007669"/>
    <property type="project" value="UniProtKB-KW"/>
</dbReference>
<dbReference type="SMART" id="SM01260">
    <property type="entry name" value="LANC_like"/>
    <property type="match status" value="1"/>
</dbReference>
<dbReference type="InterPro" id="IPR012341">
    <property type="entry name" value="6hp_glycosidase-like_sf"/>
</dbReference>
<dbReference type="OrthoDB" id="9148343at2"/>
<feature type="binding site" evidence="1">
    <location>
        <position position="950"/>
    </location>
    <ligand>
        <name>Zn(2+)</name>
        <dbReference type="ChEBI" id="CHEBI:29105"/>
    </ligand>
</feature>
<dbReference type="InterPro" id="IPR017146">
    <property type="entry name" value="Lanti_2_LanM"/>
</dbReference>
<dbReference type="EMBL" id="QFWV02000005">
    <property type="protein sequence ID" value="RKF06886.1"/>
    <property type="molecule type" value="Genomic_DNA"/>
</dbReference>
<dbReference type="Pfam" id="PF13575">
    <property type="entry name" value="DUF4135"/>
    <property type="match status" value="1"/>
</dbReference>
<keyword evidence="4" id="KW-1185">Reference proteome</keyword>
<keyword evidence="1" id="KW-0862">Zinc</keyword>
<proteinExistence type="predicted"/>
<dbReference type="GO" id="GO:0005975">
    <property type="term" value="P:carbohydrate metabolic process"/>
    <property type="evidence" value="ECO:0007669"/>
    <property type="project" value="InterPro"/>
</dbReference>